<comment type="cofactor">
    <cofactor evidence="1">
        <name>Mg(2+)</name>
        <dbReference type="ChEBI" id="CHEBI:18420"/>
    </cofactor>
</comment>
<evidence type="ECO:0000256" key="8">
    <source>
        <dbReference type="ARBA" id="ARBA00022842"/>
    </source>
</evidence>
<feature type="signal peptide" evidence="12">
    <location>
        <begin position="1"/>
        <end position="32"/>
    </location>
</feature>
<evidence type="ECO:0000256" key="12">
    <source>
        <dbReference type="SAM" id="SignalP"/>
    </source>
</evidence>
<dbReference type="InterPro" id="IPR014469">
    <property type="entry name" value="DUF2271"/>
</dbReference>
<dbReference type="OrthoDB" id="195316at2"/>
<reference evidence="14" key="1">
    <citation type="submission" date="2016-12" db="EMBL/GenBank/DDBJ databases">
        <title>Comparative genomics of four Isosphaeraceae planctomycetes: a common pool of plasmids and glycoside hydrolase genes.</title>
        <authorList>
            <person name="Ivanova A."/>
        </authorList>
    </citation>
    <scope>NUCLEOTIDE SEQUENCE [LARGE SCALE GENOMIC DNA]</scope>
    <source>
        <strain evidence="14">PX4</strain>
    </source>
</reference>
<keyword evidence="8" id="KW-0460">Magnesium</keyword>
<evidence type="ECO:0000256" key="10">
    <source>
        <dbReference type="ARBA" id="ARBA00048540"/>
    </source>
</evidence>
<dbReference type="Pfam" id="PF10029">
    <property type="entry name" value="DUF2271"/>
    <property type="match status" value="1"/>
</dbReference>
<sequence>MKHPHTAPPRRPFRLLTCLVLGLGCLTAGASADEPHVFSHESVMGTSLELRVWADGRDLARDAEARVLGEIDRLSAILSGYDPNSEFSRWRRATGRPMAVSPPLWDLLQAADAWRTRSAGAFDPRVEILSKLWTESAANGREPSADATRQALDVLASPAWRLDADARTAAPLSECPLSLNAIAKGYIVERACDAAMKLGGVRGLVLNVGGDLRAVGEAVGAIGVVDPLADSESSTPLTVIEVPDRAVASSGRSQRGFSINGRWHSHIFDPRTGQPVEAVAGATVVAPRSADADALATICNVLTPDESLGLVDATADAACLIVLADGRTVRSARWTRYEHPAFAQSAASPVGQEPKPAKAEKSTEAEKPAAAPWNADYELAVDFEINNPSDAGRRYRRPYVAVWVEDKEGRPVRNLILWLSQGGAGPFQWVPDLKRWYRADQLRKQTDKREMIFTMARATRAPGKYKVVWDGKNDLGKLAPQGDYTIFIEAVREHGTYQSIRKDVTLAATPFTEDLKGNVEIKSATIAYRRKPEPKK</sequence>
<evidence type="ECO:0000256" key="11">
    <source>
        <dbReference type="SAM" id="MobiDB-lite"/>
    </source>
</evidence>
<keyword evidence="4" id="KW-0285">Flavoprotein</keyword>
<dbReference type="EMBL" id="CP019082">
    <property type="protein sequence ID" value="APW62504.1"/>
    <property type="molecule type" value="Genomic_DNA"/>
</dbReference>
<dbReference type="PANTHER" id="PTHR30040:SF2">
    <property type="entry name" value="FAD:PROTEIN FMN TRANSFERASE"/>
    <property type="match status" value="1"/>
</dbReference>
<evidence type="ECO:0000256" key="6">
    <source>
        <dbReference type="ARBA" id="ARBA00022723"/>
    </source>
</evidence>
<proteinExistence type="predicted"/>
<keyword evidence="14" id="KW-1185">Reference proteome</keyword>
<protein>
    <recommendedName>
        <fullName evidence="3">FAD:protein FMN transferase</fullName>
        <ecNumber evidence="2">2.7.1.180</ecNumber>
    </recommendedName>
    <alternativeName>
        <fullName evidence="9">Flavin transferase</fullName>
    </alternativeName>
</protein>
<dbReference type="GO" id="GO:0016740">
    <property type="term" value="F:transferase activity"/>
    <property type="evidence" value="ECO:0007669"/>
    <property type="project" value="UniProtKB-KW"/>
</dbReference>
<dbReference type="Pfam" id="PF02424">
    <property type="entry name" value="ApbE"/>
    <property type="match status" value="1"/>
</dbReference>
<dbReference type="EC" id="2.7.1.180" evidence="2"/>
<feature type="chain" id="PRO_5010531529" description="FAD:protein FMN transferase" evidence="12">
    <location>
        <begin position="33"/>
        <end position="536"/>
    </location>
</feature>
<dbReference type="RefSeq" id="WP_076348649.1">
    <property type="nucleotide sequence ID" value="NZ_CP019082.1"/>
</dbReference>
<name>A0A1U7CU84_9BACT</name>
<dbReference type="KEGG" id="pbor:BSF38_04050"/>
<evidence type="ECO:0000256" key="2">
    <source>
        <dbReference type="ARBA" id="ARBA00011955"/>
    </source>
</evidence>
<evidence type="ECO:0000256" key="7">
    <source>
        <dbReference type="ARBA" id="ARBA00022827"/>
    </source>
</evidence>
<dbReference type="PANTHER" id="PTHR30040">
    <property type="entry name" value="THIAMINE BIOSYNTHESIS LIPOPROTEIN APBE"/>
    <property type="match status" value="1"/>
</dbReference>
<dbReference type="InterPro" id="IPR003374">
    <property type="entry name" value="ApbE-like_sf"/>
</dbReference>
<dbReference type="AlphaFoldDB" id="A0A1U7CU84"/>
<evidence type="ECO:0000256" key="9">
    <source>
        <dbReference type="ARBA" id="ARBA00031306"/>
    </source>
</evidence>
<dbReference type="Gene3D" id="3.10.520.10">
    <property type="entry name" value="ApbE-like domains"/>
    <property type="match status" value="1"/>
</dbReference>
<evidence type="ECO:0000256" key="3">
    <source>
        <dbReference type="ARBA" id="ARBA00016337"/>
    </source>
</evidence>
<evidence type="ECO:0000256" key="1">
    <source>
        <dbReference type="ARBA" id="ARBA00001946"/>
    </source>
</evidence>
<keyword evidence="5 13" id="KW-0808">Transferase</keyword>
<dbReference type="STRING" id="1387353.BSF38_04050"/>
<comment type="catalytic activity">
    <reaction evidence="10">
        <text>L-threonyl-[protein] + FAD = FMN-L-threonyl-[protein] + AMP + H(+)</text>
        <dbReference type="Rhea" id="RHEA:36847"/>
        <dbReference type="Rhea" id="RHEA-COMP:11060"/>
        <dbReference type="Rhea" id="RHEA-COMP:11061"/>
        <dbReference type="ChEBI" id="CHEBI:15378"/>
        <dbReference type="ChEBI" id="CHEBI:30013"/>
        <dbReference type="ChEBI" id="CHEBI:57692"/>
        <dbReference type="ChEBI" id="CHEBI:74257"/>
        <dbReference type="ChEBI" id="CHEBI:456215"/>
        <dbReference type="EC" id="2.7.1.180"/>
    </reaction>
</comment>
<evidence type="ECO:0000313" key="13">
    <source>
        <dbReference type="EMBL" id="APW62504.1"/>
    </source>
</evidence>
<evidence type="ECO:0000256" key="4">
    <source>
        <dbReference type="ARBA" id="ARBA00022630"/>
    </source>
</evidence>
<feature type="compositionally biased region" description="Basic and acidic residues" evidence="11">
    <location>
        <begin position="355"/>
        <end position="367"/>
    </location>
</feature>
<keyword evidence="12" id="KW-0732">Signal</keyword>
<dbReference type="Proteomes" id="UP000186309">
    <property type="component" value="Chromosome"/>
</dbReference>
<dbReference type="Gene3D" id="2.60.40.4070">
    <property type="match status" value="1"/>
</dbReference>
<feature type="region of interest" description="Disordered" evidence="11">
    <location>
        <begin position="343"/>
        <end position="370"/>
    </location>
</feature>
<dbReference type="GO" id="GO:0046872">
    <property type="term" value="F:metal ion binding"/>
    <property type="evidence" value="ECO:0007669"/>
    <property type="project" value="UniProtKB-KW"/>
</dbReference>
<dbReference type="SUPFAM" id="SSF143631">
    <property type="entry name" value="ApbE-like"/>
    <property type="match status" value="1"/>
</dbReference>
<accession>A0A1U7CU84</accession>
<organism evidence="13 14">
    <name type="scientific">Paludisphaera borealis</name>
    <dbReference type="NCBI Taxonomy" id="1387353"/>
    <lineage>
        <taxon>Bacteria</taxon>
        <taxon>Pseudomonadati</taxon>
        <taxon>Planctomycetota</taxon>
        <taxon>Planctomycetia</taxon>
        <taxon>Isosphaerales</taxon>
        <taxon>Isosphaeraceae</taxon>
        <taxon>Paludisphaera</taxon>
    </lineage>
</organism>
<dbReference type="PROSITE" id="PS51257">
    <property type="entry name" value="PROKAR_LIPOPROTEIN"/>
    <property type="match status" value="1"/>
</dbReference>
<dbReference type="InterPro" id="IPR024932">
    <property type="entry name" value="ApbE"/>
</dbReference>
<keyword evidence="6" id="KW-0479">Metal-binding</keyword>
<evidence type="ECO:0000256" key="5">
    <source>
        <dbReference type="ARBA" id="ARBA00022679"/>
    </source>
</evidence>
<gene>
    <name evidence="13" type="primary">apbE_2</name>
    <name evidence="13" type="ORF">BSF38_04050</name>
</gene>
<keyword evidence="7" id="KW-0274">FAD</keyword>
<evidence type="ECO:0000313" key="14">
    <source>
        <dbReference type="Proteomes" id="UP000186309"/>
    </source>
</evidence>